<dbReference type="GO" id="GO:0016301">
    <property type="term" value="F:kinase activity"/>
    <property type="evidence" value="ECO:0007669"/>
    <property type="project" value="UniProtKB-KW"/>
</dbReference>
<keyword evidence="4" id="KW-1185">Reference proteome</keyword>
<dbReference type="Gene3D" id="3.40.1190.20">
    <property type="match status" value="1"/>
</dbReference>
<reference evidence="3 4" key="1">
    <citation type="submission" date="2024-02" db="EMBL/GenBank/DDBJ databases">
        <title>A draft genome for the cacao thread blight pathogen Marasmius crinis-equi.</title>
        <authorList>
            <person name="Cohen S.P."/>
            <person name="Baruah I.K."/>
            <person name="Amoako-Attah I."/>
            <person name="Bukari Y."/>
            <person name="Meinhardt L.W."/>
            <person name="Bailey B.A."/>
        </authorList>
    </citation>
    <scope>NUCLEOTIDE SEQUENCE [LARGE SCALE GENOMIC DNA]</scope>
    <source>
        <strain evidence="3 4">GH-76</strain>
    </source>
</reference>
<dbReference type="Pfam" id="PF08543">
    <property type="entry name" value="Phos_pyr_kin"/>
    <property type="match status" value="1"/>
</dbReference>
<gene>
    <name evidence="3" type="primary">THI20</name>
    <name evidence="3" type="ORF">V5O48_004309</name>
</gene>
<dbReference type="Proteomes" id="UP001465976">
    <property type="component" value="Unassembled WGS sequence"/>
</dbReference>
<dbReference type="SUPFAM" id="SSF53613">
    <property type="entry name" value="Ribokinase-like"/>
    <property type="match status" value="1"/>
</dbReference>
<sequence>MAAALKADLKTFAAHGCYGMSVITALTAQNTTGVQDVFPVPPGFVEEQIKSVLDDIEVGAIKTGMLYDADNAKAVVKALSGHFAGMGIPALVCDPVCVSTSGHTLLHPDAVEVVIKELFPLAALVTPNKSEAELLLRYSERKVETEITSLETMLDAAGELLTLGSQAVLLKGGHVTVTLADLASFSDQHSDVRVIRDGLLGENMEILQVEKSSSASDRVVVDVLREKTGDTTVLARPHISTRSTHGTGCTLSAAIASELARGTSMAQAVRAASVYTHLGIEDAPGLGHGNGPLNHLHSLRMACVPAKSPSNPYPLTKMLIESTTAAWKHFVEHEFVRLLGQGVLPAKCFAYFIKQDYIYLKYYARAHGLLAAKSTSYPEIASATQIILNILTEIDTHKTMSAEFGISIEDLENAEEGIETTGYGGYLLTMGLEGDATKLLMAVLACLLGYGEAGLWLKKQATVKGSGIVLEGNPFRRWIEDYSGEAYQEAIRVGLERIEACAEADPPSPARLKDWLNVWKRCTELEAGFWDAAMKFGS</sequence>
<dbReference type="CDD" id="cd01169">
    <property type="entry name" value="HMPP_kinase"/>
    <property type="match status" value="1"/>
</dbReference>
<accession>A0ABR3FQE7</accession>
<dbReference type="InterPro" id="IPR016084">
    <property type="entry name" value="Haem_Oase-like_multi-hlx"/>
</dbReference>
<dbReference type="CDD" id="cd19367">
    <property type="entry name" value="TenA_C_ScTHI20-like"/>
    <property type="match status" value="1"/>
</dbReference>
<dbReference type="Pfam" id="PF03070">
    <property type="entry name" value="TENA_THI-4"/>
    <property type="match status" value="1"/>
</dbReference>
<dbReference type="PANTHER" id="PTHR20858:SF17">
    <property type="entry name" value="HYDROXYMETHYLPYRIMIDINE_PHOSPHOMETHYLPYRIMIDINE KINASE THI20-RELATED"/>
    <property type="match status" value="1"/>
</dbReference>
<evidence type="ECO:0000259" key="2">
    <source>
        <dbReference type="Pfam" id="PF08543"/>
    </source>
</evidence>
<keyword evidence="3" id="KW-0418">Kinase</keyword>
<protein>
    <submittedName>
        <fullName evidence="3">Trifunctional hydroxymethylpyrimidine kinase/phosphomethylpyrimidine kinase/thiaminase</fullName>
    </submittedName>
</protein>
<feature type="domain" description="Thiaminase-2/PQQC" evidence="1">
    <location>
        <begin position="324"/>
        <end position="534"/>
    </location>
</feature>
<dbReference type="Gene3D" id="1.20.910.10">
    <property type="entry name" value="Heme oxygenase-like"/>
    <property type="match status" value="1"/>
</dbReference>
<feature type="domain" description="Pyridoxamine kinase/Phosphomethylpyrimidine kinase" evidence="2">
    <location>
        <begin position="3"/>
        <end position="294"/>
    </location>
</feature>
<organism evidence="3 4">
    <name type="scientific">Marasmius crinis-equi</name>
    <dbReference type="NCBI Taxonomy" id="585013"/>
    <lineage>
        <taxon>Eukaryota</taxon>
        <taxon>Fungi</taxon>
        <taxon>Dikarya</taxon>
        <taxon>Basidiomycota</taxon>
        <taxon>Agaricomycotina</taxon>
        <taxon>Agaricomycetes</taxon>
        <taxon>Agaricomycetidae</taxon>
        <taxon>Agaricales</taxon>
        <taxon>Marasmiineae</taxon>
        <taxon>Marasmiaceae</taxon>
        <taxon>Marasmius</taxon>
    </lineage>
</organism>
<dbReference type="InterPro" id="IPR013749">
    <property type="entry name" value="PM/HMP-P_kinase-1"/>
</dbReference>
<dbReference type="InterPro" id="IPR004305">
    <property type="entry name" value="Thiaminase-2/PQQC"/>
</dbReference>
<evidence type="ECO:0000313" key="4">
    <source>
        <dbReference type="Proteomes" id="UP001465976"/>
    </source>
</evidence>
<evidence type="ECO:0000259" key="1">
    <source>
        <dbReference type="Pfam" id="PF03070"/>
    </source>
</evidence>
<dbReference type="EMBL" id="JBAHYK010000143">
    <property type="protein sequence ID" value="KAL0577661.1"/>
    <property type="molecule type" value="Genomic_DNA"/>
</dbReference>
<dbReference type="InterPro" id="IPR029056">
    <property type="entry name" value="Ribokinase-like"/>
</dbReference>
<dbReference type="PANTHER" id="PTHR20858">
    <property type="entry name" value="PHOSPHOMETHYLPYRIMIDINE KINASE"/>
    <property type="match status" value="1"/>
</dbReference>
<comment type="caution">
    <text evidence="3">The sequence shown here is derived from an EMBL/GenBank/DDBJ whole genome shotgun (WGS) entry which is preliminary data.</text>
</comment>
<proteinExistence type="predicted"/>
<evidence type="ECO:0000313" key="3">
    <source>
        <dbReference type="EMBL" id="KAL0577661.1"/>
    </source>
</evidence>
<keyword evidence="3" id="KW-0808">Transferase</keyword>
<dbReference type="SUPFAM" id="SSF48613">
    <property type="entry name" value="Heme oxygenase-like"/>
    <property type="match status" value="1"/>
</dbReference>
<name>A0ABR3FQE7_9AGAR</name>
<dbReference type="InterPro" id="IPR004399">
    <property type="entry name" value="HMP/HMP-P_kinase_dom"/>
</dbReference>